<reference evidence="1" key="1">
    <citation type="submission" date="2023-03" db="EMBL/GenBank/DDBJ databases">
        <title>Massive genome expansion in bonnet fungi (Mycena s.s.) driven by repeated elements and novel gene families across ecological guilds.</title>
        <authorList>
            <consortium name="Lawrence Berkeley National Laboratory"/>
            <person name="Harder C.B."/>
            <person name="Miyauchi S."/>
            <person name="Viragh M."/>
            <person name="Kuo A."/>
            <person name="Thoen E."/>
            <person name="Andreopoulos B."/>
            <person name="Lu D."/>
            <person name="Skrede I."/>
            <person name="Drula E."/>
            <person name="Henrissat B."/>
            <person name="Morin E."/>
            <person name="Kohler A."/>
            <person name="Barry K."/>
            <person name="LaButti K."/>
            <person name="Morin E."/>
            <person name="Salamov A."/>
            <person name="Lipzen A."/>
            <person name="Mereny Z."/>
            <person name="Hegedus B."/>
            <person name="Baldrian P."/>
            <person name="Stursova M."/>
            <person name="Weitz H."/>
            <person name="Taylor A."/>
            <person name="Grigoriev I.V."/>
            <person name="Nagy L.G."/>
            <person name="Martin F."/>
            <person name="Kauserud H."/>
        </authorList>
    </citation>
    <scope>NUCLEOTIDE SEQUENCE</scope>
    <source>
        <strain evidence="1">CBHHK200</strain>
    </source>
</reference>
<accession>A0AAD6T3D0</accession>
<keyword evidence="2" id="KW-1185">Reference proteome</keyword>
<evidence type="ECO:0000313" key="2">
    <source>
        <dbReference type="Proteomes" id="UP001218188"/>
    </source>
</evidence>
<dbReference type="AlphaFoldDB" id="A0AAD6T3D0"/>
<dbReference type="Proteomes" id="UP001218188">
    <property type="component" value="Unassembled WGS sequence"/>
</dbReference>
<evidence type="ECO:0008006" key="3">
    <source>
        <dbReference type="Google" id="ProtNLM"/>
    </source>
</evidence>
<protein>
    <recommendedName>
        <fullName evidence="3">NmrA-like domain-containing protein</fullName>
    </recommendedName>
</protein>
<organism evidence="1 2">
    <name type="scientific">Mycena alexandri</name>
    <dbReference type="NCBI Taxonomy" id="1745969"/>
    <lineage>
        <taxon>Eukaryota</taxon>
        <taxon>Fungi</taxon>
        <taxon>Dikarya</taxon>
        <taxon>Basidiomycota</taxon>
        <taxon>Agaricomycotina</taxon>
        <taxon>Agaricomycetes</taxon>
        <taxon>Agaricomycetidae</taxon>
        <taxon>Agaricales</taxon>
        <taxon>Marasmiineae</taxon>
        <taxon>Mycenaceae</taxon>
        <taxon>Mycena</taxon>
    </lineage>
</organism>
<proteinExistence type="predicted"/>
<dbReference type="SUPFAM" id="SSF51735">
    <property type="entry name" value="NAD(P)-binding Rossmann-fold domains"/>
    <property type="match status" value="1"/>
</dbReference>
<gene>
    <name evidence="1" type="ORF">C8F04DRAFT_1088653</name>
</gene>
<name>A0AAD6T3D0_9AGAR</name>
<sequence length="231" mass="25396">MSPSLNIALLGASGTMGPFILQAISAHPNVSNVCVRILVRPTSVGKVEILAEKHTDLDLTVHVIDYTSEWSRTRRSASGCGCCHLVQSETIPGSRRRTFKHTGLLPGFIAQDTVAKAAKLPAPTHSIPLDSESYIIGKRHHHDFLRELGLPFVLVYSGTFTETEPPSTPLPPQSTEAPIPLGEPPFETTRYHLRPTSGTYVLRGLRRDEGLVSEMGKTQWVLDLFPDLRNL</sequence>
<evidence type="ECO:0000313" key="1">
    <source>
        <dbReference type="EMBL" id="KAJ7038564.1"/>
    </source>
</evidence>
<dbReference type="InterPro" id="IPR036291">
    <property type="entry name" value="NAD(P)-bd_dom_sf"/>
</dbReference>
<dbReference type="EMBL" id="JARJCM010000031">
    <property type="protein sequence ID" value="KAJ7038564.1"/>
    <property type="molecule type" value="Genomic_DNA"/>
</dbReference>
<dbReference type="Gene3D" id="3.40.50.720">
    <property type="entry name" value="NAD(P)-binding Rossmann-like Domain"/>
    <property type="match status" value="1"/>
</dbReference>
<comment type="caution">
    <text evidence="1">The sequence shown here is derived from an EMBL/GenBank/DDBJ whole genome shotgun (WGS) entry which is preliminary data.</text>
</comment>